<accession>A0AAU9US76</accession>
<dbReference type="SUPFAM" id="SSF56672">
    <property type="entry name" value="DNA/RNA polymerases"/>
    <property type="match status" value="1"/>
</dbReference>
<dbReference type="PROSITE" id="PS50878">
    <property type="entry name" value="RT_POL"/>
    <property type="match status" value="1"/>
</dbReference>
<dbReference type="PANTHER" id="PTHR19446">
    <property type="entry name" value="REVERSE TRANSCRIPTASES"/>
    <property type="match status" value="1"/>
</dbReference>
<dbReference type="GO" id="GO:0003676">
    <property type="term" value="F:nucleic acid binding"/>
    <property type="evidence" value="ECO:0007669"/>
    <property type="project" value="InterPro"/>
</dbReference>
<keyword evidence="5" id="KW-1185">Reference proteome</keyword>
<protein>
    <recommendedName>
        <fullName evidence="6">Reverse transcriptase</fullName>
    </recommendedName>
</protein>
<reference evidence="4" key="1">
    <citation type="submission" date="2022-03" db="EMBL/GenBank/DDBJ databases">
        <authorList>
            <person name="Tunstrom K."/>
        </authorList>
    </citation>
    <scope>NUCLEOTIDE SEQUENCE</scope>
</reference>
<comment type="caution">
    <text evidence="4">The sequence shown here is derived from an EMBL/GenBank/DDBJ whole genome shotgun (WGS) entry which is preliminary data.</text>
</comment>
<dbReference type="Pfam" id="PF00078">
    <property type="entry name" value="RVT_1"/>
    <property type="match status" value="1"/>
</dbReference>
<dbReference type="GO" id="GO:0008270">
    <property type="term" value="F:zinc ion binding"/>
    <property type="evidence" value="ECO:0007669"/>
    <property type="project" value="UniProtKB-KW"/>
</dbReference>
<keyword evidence="1" id="KW-0862">Zinc</keyword>
<dbReference type="AlphaFoldDB" id="A0AAU9US76"/>
<organism evidence="4 5">
    <name type="scientific">Euphydryas editha</name>
    <name type="common">Edith's checkerspot</name>
    <dbReference type="NCBI Taxonomy" id="104508"/>
    <lineage>
        <taxon>Eukaryota</taxon>
        <taxon>Metazoa</taxon>
        <taxon>Ecdysozoa</taxon>
        <taxon>Arthropoda</taxon>
        <taxon>Hexapoda</taxon>
        <taxon>Insecta</taxon>
        <taxon>Pterygota</taxon>
        <taxon>Neoptera</taxon>
        <taxon>Endopterygota</taxon>
        <taxon>Lepidoptera</taxon>
        <taxon>Glossata</taxon>
        <taxon>Ditrysia</taxon>
        <taxon>Papilionoidea</taxon>
        <taxon>Nymphalidae</taxon>
        <taxon>Nymphalinae</taxon>
        <taxon>Euphydryas</taxon>
    </lineage>
</organism>
<dbReference type="InterPro" id="IPR043502">
    <property type="entry name" value="DNA/RNA_pol_sf"/>
</dbReference>
<evidence type="ECO:0000313" key="5">
    <source>
        <dbReference type="Proteomes" id="UP001153954"/>
    </source>
</evidence>
<dbReference type="PROSITE" id="PS50890">
    <property type="entry name" value="PUA"/>
    <property type="match status" value="1"/>
</dbReference>
<dbReference type="CDD" id="cd09077">
    <property type="entry name" value="R1-I-EN"/>
    <property type="match status" value="1"/>
</dbReference>
<dbReference type="Gene3D" id="3.60.10.10">
    <property type="entry name" value="Endonuclease/exonuclease/phosphatase"/>
    <property type="match status" value="1"/>
</dbReference>
<evidence type="ECO:0000313" key="4">
    <source>
        <dbReference type="EMBL" id="CAH2102391.1"/>
    </source>
</evidence>
<evidence type="ECO:0000259" key="2">
    <source>
        <dbReference type="PROSITE" id="PS50158"/>
    </source>
</evidence>
<dbReference type="EMBL" id="CAKOGL010000025">
    <property type="protein sequence ID" value="CAH2102391.1"/>
    <property type="molecule type" value="Genomic_DNA"/>
</dbReference>
<dbReference type="SUPFAM" id="SSF56219">
    <property type="entry name" value="DNase I-like"/>
    <property type="match status" value="1"/>
</dbReference>
<name>A0AAU9US76_EUPED</name>
<feature type="domain" description="Reverse transcriptase" evidence="3">
    <location>
        <begin position="500"/>
        <end position="776"/>
    </location>
</feature>
<evidence type="ECO:0000259" key="3">
    <source>
        <dbReference type="PROSITE" id="PS50878"/>
    </source>
</evidence>
<dbReference type="GO" id="GO:0071897">
    <property type="term" value="P:DNA biosynthetic process"/>
    <property type="evidence" value="ECO:0007669"/>
    <property type="project" value="UniProtKB-ARBA"/>
</dbReference>
<dbReference type="CDD" id="cd01650">
    <property type="entry name" value="RT_nLTR_like"/>
    <property type="match status" value="1"/>
</dbReference>
<dbReference type="InterPro" id="IPR036691">
    <property type="entry name" value="Endo/exonu/phosph_ase_sf"/>
</dbReference>
<keyword evidence="1" id="KW-0863">Zinc-finger</keyword>
<dbReference type="InterPro" id="IPR005135">
    <property type="entry name" value="Endo/exonuclease/phosphatase"/>
</dbReference>
<proteinExistence type="predicted"/>
<feature type="domain" description="CCHC-type" evidence="2">
    <location>
        <begin position="66"/>
        <end position="79"/>
    </location>
</feature>
<sequence>MGPGSAHIELPAAAAKKLLQAGSIEVGWTKATVHLLQARPRHCFRCLGLGHVAGACPDGTDRSTLCYRCGQAGHKAAGCSAAAHCAVCADAGRPAGHPILGGGHRGLGGDRGEAWSRPPLVVKARGRGYVAAVRGEVAFVGVYFSPNRDLAALERFLDVLGPLVGQLAPLQVFVAGDLNAKSTAWGNPATNPKGREVEEWALAAGLSLLNVGAVQTCVRWSGGSVVDVTFATPAIARRVEGWRVETGVETLSDHRYIRFEVSPAPVRPASSSTSSRGRSQFPRRALSKLDRELAEEAAIVGRWSLPPLSEFGLDEAASRLCDAFSAVCRAAMPPAKRPPPRRALYWWSAEIAGLRAACNGARREYTRSRRRRPQDVDRDDRLRRIYVEKTKILQQAICRAKEEAWLELVGGLERDPWGRPYMWARNKLRAQSAPISDTLQPDQLGRIVGELFPDEPEDFVPPEWLGRRRTQRRVFHGVHGRVLAIALGHLGDSLRELFDRCLRSGQFPEAWKEGRLCLLPKAGRTPDSVSAVRPVVLLNEAGKALEKIVASRLVQHLEEGSGPGLSESQFGFRARRSTVDALKRLRAVTGEAEHGREVVVAVSLDIANAFNSLPHAVIREALKYFGVPPYLRRLLEAYLSDRRVGLENRSGSVEWWRVGCGVPQGSVLGPILWDIGYDWVLRGRLLPGMGVICYADDTLVYSRGRNYKEAARLAEVGLDLVISRIESLGLRVRIDKTEALLFRGTGRKGPPPGATLQVGEGRVRMSPQMKYLGLILDGGWTFGPHFAMVGPKVVKAASALGRLLPNLGGPSAACRQLYSGVCRSMATYGAPVWADRLTAKNKAALRAAQRTIAVRVIRGYRTVSWAAATALAGDPPWELVAEVLAETYSYVSGRRALGENPTLDGILRVRRIGQEGLMRRWGEDLAVQPYGTRVTAAIRPVLERWMRRKRKPLTFRLTQILTGHGCFGDYLCRTAQREPTTECHDCGAAVDSAQHTLEVCPRWAVLRQGLTSVIGGDLSLPSVITAMLGDDESWKAMVSFCETVMSQKEADERMREEAADVASIRGRRMGVRRRRYLMRLL</sequence>
<dbReference type="InterPro" id="IPR000477">
    <property type="entry name" value="RT_dom"/>
</dbReference>
<dbReference type="SUPFAM" id="SSF57756">
    <property type="entry name" value="Retrovirus zinc finger-like domains"/>
    <property type="match status" value="1"/>
</dbReference>
<dbReference type="Gene3D" id="4.10.60.10">
    <property type="entry name" value="Zinc finger, CCHC-type"/>
    <property type="match status" value="1"/>
</dbReference>
<dbReference type="PROSITE" id="PS50158">
    <property type="entry name" value="ZF_CCHC"/>
    <property type="match status" value="1"/>
</dbReference>
<dbReference type="Proteomes" id="UP001153954">
    <property type="component" value="Unassembled WGS sequence"/>
</dbReference>
<keyword evidence="1" id="KW-0479">Metal-binding</keyword>
<evidence type="ECO:0000256" key="1">
    <source>
        <dbReference type="PROSITE-ProRule" id="PRU00047"/>
    </source>
</evidence>
<dbReference type="Pfam" id="PF14529">
    <property type="entry name" value="Exo_endo_phos_2"/>
    <property type="match status" value="1"/>
</dbReference>
<evidence type="ECO:0008006" key="6">
    <source>
        <dbReference type="Google" id="ProtNLM"/>
    </source>
</evidence>
<dbReference type="InterPro" id="IPR001878">
    <property type="entry name" value="Znf_CCHC"/>
</dbReference>
<dbReference type="InterPro" id="IPR036875">
    <property type="entry name" value="Znf_CCHC_sf"/>
</dbReference>
<dbReference type="GO" id="GO:0003824">
    <property type="term" value="F:catalytic activity"/>
    <property type="evidence" value="ECO:0007669"/>
    <property type="project" value="InterPro"/>
</dbReference>
<dbReference type="SMART" id="SM00343">
    <property type="entry name" value="ZnF_C2HC"/>
    <property type="match status" value="2"/>
</dbReference>
<gene>
    <name evidence="4" type="ORF">EEDITHA_LOCUS17031</name>
</gene>